<reference evidence="6" key="1">
    <citation type="submission" date="2021-02" db="EMBL/GenBank/DDBJ databases">
        <authorList>
            <person name="Nowell W R."/>
        </authorList>
    </citation>
    <scope>NUCLEOTIDE SEQUENCE</scope>
</reference>
<dbReference type="PANTHER" id="PTHR24123:SF141">
    <property type="entry name" value="ANKYRIN 2, ISOFORM U"/>
    <property type="match status" value="1"/>
</dbReference>
<dbReference type="Gene3D" id="2.60.40.2660">
    <property type="match status" value="1"/>
</dbReference>
<comment type="caution">
    <text evidence="6">The sequence shown here is derived from an EMBL/GenBank/DDBJ whole genome shotgun (WGS) entry which is preliminary data.</text>
</comment>
<keyword evidence="2" id="KW-0677">Repeat</keyword>
<feature type="non-terminal residue" evidence="6">
    <location>
        <position position="1"/>
    </location>
</feature>
<comment type="subcellular location">
    <subcellularLocation>
        <location evidence="1">Membrane</location>
    </subcellularLocation>
</comment>
<dbReference type="Proteomes" id="UP000681720">
    <property type="component" value="Unassembled WGS sequence"/>
</dbReference>
<sequence length="142" mass="16592">FWLIDAQGVPDVLKLAHDVYREATSVPYMSRFVVFAKRNDPNESLVRVFCITDDKENKTLEMQEHFIEIAKSKEVEVINGNTIYLDLQSNNLQAIVKTNEQLTFTFRAFRENRLPCIFRIRDYQQDAIGRLIFSKDNGRLTS</sequence>
<keyword evidence="3" id="KW-0040">ANK repeat</keyword>
<dbReference type="AlphaFoldDB" id="A0A8S3JLW9"/>
<evidence type="ECO:0000259" key="5">
    <source>
        <dbReference type="Pfam" id="PF17809"/>
    </source>
</evidence>
<evidence type="ECO:0000256" key="3">
    <source>
        <dbReference type="ARBA" id="ARBA00023043"/>
    </source>
</evidence>
<name>A0A8S3JLW9_9BILA</name>
<dbReference type="EMBL" id="CAJOBJ010364037">
    <property type="protein sequence ID" value="CAF5219936.1"/>
    <property type="molecule type" value="Genomic_DNA"/>
</dbReference>
<feature type="non-terminal residue" evidence="6">
    <location>
        <position position="142"/>
    </location>
</feature>
<feature type="domain" description="Ankyrin UPA" evidence="5">
    <location>
        <begin position="26"/>
        <end position="137"/>
    </location>
</feature>
<dbReference type="GO" id="GO:0016020">
    <property type="term" value="C:membrane"/>
    <property type="evidence" value="ECO:0007669"/>
    <property type="project" value="UniProtKB-SubCell"/>
</dbReference>
<keyword evidence="4" id="KW-0472">Membrane</keyword>
<accession>A0A8S3JLW9</accession>
<evidence type="ECO:0000313" key="7">
    <source>
        <dbReference type="Proteomes" id="UP000681720"/>
    </source>
</evidence>
<evidence type="ECO:0000313" key="6">
    <source>
        <dbReference type="EMBL" id="CAF5219936.1"/>
    </source>
</evidence>
<protein>
    <recommendedName>
        <fullName evidence="5">Ankyrin UPA domain-containing protein</fullName>
    </recommendedName>
</protein>
<organism evidence="6 7">
    <name type="scientific">Rotaria magnacalcarata</name>
    <dbReference type="NCBI Taxonomy" id="392030"/>
    <lineage>
        <taxon>Eukaryota</taxon>
        <taxon>Metazoa</taxon>
        <taxon>Spiralia</taxon>
        <taxon>Gnathifera</taxon>
        <taxon>Rotifera</taxon>
        <taxon>Eurotatoria</taxon>
        <taxon>Bdelloidea</taxon>
        <taxon>Philodinida</taxon>
        <taxon>Philodinidae</taxon>
        <taxon>Rotaria</taxon>
    </lineage>
</organism>
<evidence type="ECO:0000256" key="2">
    <source>
        <dbReference type="ARBA" id="ARBA00022737"/>
    </source>
</evidence>
<evidence type="ECO:0000256" key="4">
    <source>
        <dbReference type="ARBA" id="ARBA00023136"/>
    </source>
</evidence>
<evidence type="ECO:0000256" key="1">
    <source>
        <dbReference type="ARBA" id="ARBA00004370"/>
    </source>
</evidence>
<gene>
    <name evidence="6" type="ORF">GIL414_LOCUS83754</name>
</gene>
<dbReference type="InterPro" id="IPR051165">
    <property type="entry name" value="Multifunctional_ANK_Repeat"/>
</dbReference>
<dbReference type="InterPro" id="IPR040745">
    <property type="entry name" value="Ankyrin_UPA"/>
</dbReference>
<proteinExistence type="predicted"/>
<dbReference type="Pfam" id="PF17809">
    <property type="entry name" value="UPA_2"/>
    <property type="match status" value="1"/>
</dbReference>
<dbReference type="PANTHER" id="PTHR24123">
    <property type="entry name" value="ANKYRIN REPEAT-CONTAINING"/>
    <property type="match status" value="1"/>
</dbReference>